<comment type="caution">
    <text evidence="1">The sequence shown here is derived from an EMBL/GenBank/DDBJ whole genome shotgun (WGS) entry which is preliminary data.</text>
</comment>
<proteinExistence type="predicted"/>
<gene>
    <name evidence="1" type="ORF">ACFODT_07790</name>
</gene>
<name>A0ABV7CAG5_9VIBR</name>
<reference evidence="2" key="1">
    <citation type="journal article" date="2019" name="Int. J. Syst. Evol. Microbiol.">
        <title>The Global Catalogue of Microorganisms (GCM) 10K type strain sequencing project: providing services to taxonomists for standard genome sequencing and annotation.</title>
        <authorList>
            <consortium name="The Broad Institute Genomics Platform"/>
            <consortium name="The Broad Institute Genome Sequencing Center for Infectious Disease"/>
            <person name="Wu L."/>
            <person name="Ma J."/>
        </authorList>
    </citation>
    <scope>NUCLEOTIDE SEQUENCE [LARGE SCALE GENOMIC DNA]</scope>
    <source>
        <strain evidence="2">KCTC 62784</strain>
    </source>
</reference>
<dbReference type="EMBL" id="JBHRSE010000051">
    <property type="protein sequence ID" value="MFC3023723.1"/>
    <property type="molecule type" value="Genomic_DNA"/>
</dbReference>
<organism evidence="1 2">
    <name type="scientific">Vibrio zhugei</name>
    <dbReference type="NCBI Taxonomy" id="2479546"/>
    <lineage>
        <taxon>Bacteria</taxon>
        <taxon>Pseudomonadati</taxon>
        <taxon>Pseudomonadota</taxon>
        <taxon>Gammaproteobacteria</taxon>
        <taxon>Vibrionales</taxon>
        <taxon>Vibrionaceae</taxon>
        <taxon>Vibrio</taxon>
    </lineage>
</organism>
<dbReference type="RefSeq" id="WP_164711772.1">
    <property type="nucleotide sequence ID" value="NZ_AP024912.1"/>
</dbReference>
<evidence type="ECO:0000313" key="1">
    <source>
        <dbReference type="EMBL" id="MFC3023723.1"/>
    </source>
</evidence>
<keyword evidence="2" id="KW-1185">Reference proteome</keyword>
<sequence length="54" mass="6110">MTFNYYYVIQPSALKTANALVEQYKVPDDPKALREYWVALAQQRGGLGTQDLSS</sequence>
<evidence type="ECO:0000313" key="2">
    <source>
        <dbReference type="Proteomes" id="UP001595384"/>
    </source>
</evidence>
<protein>
    <submittedName>
        <fullName evidence="1">Uncharacterized protein</fullName>
    </submittedName>
</protein>
<accession>A0ABV7CAG5</accession>
<dbReference type="Proteomes" id="UP001595384">
    <property type="component" value="Unassembled WGS sequence"/>
</dbReference>